<dbReference type="Gene3D" id="3.90.960.10">
    <property type="entry name" value="YbaK/aminoacyl-tRNA synthetase-associated domain"/>
    <property type="match status" value="1"/>
</dbReference>
<dbReference type="InterPro" id="IPR014627">
    <property type="entry name" value="UCP036888_HDGYP-like"/>
</dbReference>
<dbReference type="Proteomes" id="UP000885832">
    <property type="component" value="Unassembled WGS sequence"/>
</dbReference>
<dbReference type="PIRSF" id="PIRSF036888">
    <property type="entry name" value="HDGYPm_UCP036888"/>
    <property type="match status" value="1"/>
</dbReference>
<gene>
    <name evidence="2" type="ORF">ENJ65_06990</name>
</gene>
<dbReference type="PROSITE" id="PS51833">
    <property type="entry name" value="HDOD"/>
    <property type="match status" value="1"/>
</dbReference>
<dbReference type="CDD" id="cd04332">
    <property type="entry name" value="YbaK_like"/>
    <property type="match status" value="1"/>
</dbReference>
<sequence>MAIAKTIKQYLDSRHIVYSVIEVSRFESPLEAAIIAKIPPRSLYYPVVMRDAFGLMMAVVPASHKIDFDGLSELLHRKVSPAYQTQLSSVFADCQPGHIPPVGIAYGLRTVIDAALTTPDEVYIVAGDHSRLIKMSRKNFMMLQTNALLASDFAQLVDGVKEAGDESANLSWDSDLKAKLRQRVEQATELPPMPEMATRVFQLRADPHAEIADLVSLIEQDPSLSAQVIRYANSPYFNFRGGVDNLHDAISRVLGFDMVMNLAMGLALAKPFKIPRPGPLGLDHYWQHAVYSASLMQMLCKEIPQEKRPRAGTSYLIGLLHDFGYLVLGHLFREEFDGLNKLLAEQGLENRAQIEKDYLGVTHGELGSWLLEAWNLPDELVESTREHHNQNYSGASSIYVNMARLTDQLLEMYETGEVLDDELPQALLDELGLESQQVIKVMTQLFEHGTNLNDMVRLLAA</sequence>
<dbReference type="InterPro" id="IPR052340">
    <property type="entry name" value="RNase_Y/CdgJ"/>
</dbReference>
<organism evidence="2">
    <name type="scientific">Candidatus Tenderia electrophaga</name>
    <dbReference type="NCBI Taxonomy" id="1748243"/>
    <lineage>
        <taxon>Bacteria</taxon>
        <taxon>Pseudomonadati</taxon>
        <taxon>Pseudomonadota</taxon>
        <taxon>Gammaproteobacteria</taxon>
        <taxon>Candidatus Tenderiales</taxon>
        <taxon>Candidatus Tenderiaceae</taxon>
        <taxon>Candidatus Tenderia</taxon>
    </lineage>
</organism>
<dbReference type="GO" id="GO:0002161">
    <property type="term" value="F:aminoacyl-tRNA deacylase activity"/>
    <property type="evidence" value="ECO:0007669"/>
    <property type="project" value="InterPro"/>
</dbReference>
<evidence type="ECO:0000313" key="2">
    <source>
        <dbReference type="EMBL" id="HHJ81364.1"/>
    </source>
</evidence>
<dbReference type="PANTHER" id="PTHR33525">
    <property type="match status" value="1"/>
</dbReference>
<comment type="caution">
    <text evidence="2">The sequence shown here is derived from an EMBL/GenBank/DDBJ whole genome shotgun (WGS) entry which is preliminary data.</text>
</comment>
<dbReference type="SUPFAM" id="SSF55826">
    <property type="entry name" value="YbaK/ProRS associated domain"/>
    <property type="match status" value="1"/>
</dbReference>
<protein>
    <submittedName>
        <fullName evidence="2">HDOD domain-containing protein</fullName>
    </submittedName>
</protein>
<proteinExistence type="predicted"/>
<dbReference type="Pfam" id="PF08668">
    <property type="entry name" value="HDOD"/>
    <property type="match status" value="1"/>
</dbReference>
<dbReference type="SUPFAM" id="SSF109604">
    <property type="entry name" value="HD-domain/PDEase-like"/>
    <property type="match status" value="1"/>
</dbReference>
<dbReference type="Gene3D" id="1.10.3210.10">
    <property type="entry name" value="Hypothetical protein af1432"/>
    <property type="match status" value="1"/>
</dbReference>
<dbReference type="InterPro" id="IPR013976">
    <property type="entry name" value="HDOD"/>
</dbReference>
<dbReference type="Pfam" id="PF04073">
    <property type="entry name" value="tRNA_edit"/>
    <property type="match status" value="1"/>
</dbReference>
<dbReference type="InterPro" id="IPR007214">
    <property type="entry name" value="YbaK/aa-tRNA-synth-assoc-dom"/>
</dbReference>
<accession>A0A832J7Z3</accession>
<dbReference type="InterPro" id="IPR036754">
    <property type="entry name" value="YbaK/aa-tRNA-synt-asso_dom_sf"/>
</dbReference>
<name>A0A832J7Z3_9GAMM</name>
<dbReference type="AlphaFoldDB" id="A0A832J7Z3"/>
<dbReference type="PANTHER" id="PTHR33525:SF3">
    <property type="entry name" value="RIBONUCLEASE Y"/>
    <property type="match status" value="1"/>
</dbReference>
<feature type="domain" description="HDOD" evidence="1">
    <location>
        <begin position="190"/>
        <end position="390"/>
    </location>
</feature>
<evidence type="ECO:0000259" key="1">
    <source>
        <dbReference type="PROSITE" id="PS51833"/>
    </source>
</evidence>
<dbReference type="EMBL" id="DRNF01000440">
    <property type="protein sequence ID" value="HHJ81364.1"/>
    <property type="molecule type" value="Genomic_DNA"/>
</dbReference>
<reference evidence="2" key="1">
    <citation type="journal article" date="2020" name="mSystems">
        <title>Genome- and Community-Level Interaction Insights into Carbon Utilization and Element Cycling Functions of Hydrothermarchaeota in Hydrothermal Sediment.</title>
        <authorList>
            <person name="Zhou Z."/>
            <person name="Liu Y."/>
            <person name="Xu W."/>
            <person name="Pan J."/>
            <person name="Luo Z.H."/>
            <person name="Li M."/>
        </authorList>
    </citation>
    <scope>NUCLEOTIDE SEQUENCE [LARGE SCALE GENOMIC DNA]</scope>
    <source>
        <strain evidence="2">HyVt-505</strain>
    </source>
</reference>